<evidence type="ECO:0000313" key="6">
    <source>
        <dbReference type="EMBL" id="GAA2669218.1"/>
    </source>
</evidence>
<evidence type="ECO:0000256" key="1">
    <source>
        <dbReference type="ARBA" id="ARBA00023015"/>
    </source>
</evidence>
<dbReference type="CDD" id="cd00090">
    <property type="entry name" value="HTH_ARSR"/>
    <property type="match status" value="1"/>
</dbReference>
<sequence>MAVLRLSPLALSRSRFALSPLAETLGTVIALARPGPAPWFAAWHARHLPALAAVGAADPFARGLIGLVSSTTWLPRCVAIPPPDGLRTTLADELAAVRAVPDAAFRSELETSAAHPHPRHAARHHRHRDLSWLTGHAWADRTADLLQALWHTHVAPDWTRRRTLLERDVAHRAGLLATRGWPAALDQMSRHSTWEGPNALRFGPRPGPDRVIGDTGLLLVPVSLATGTWLCEGPPGHYAQVYLARGAATVHAAPEHTAAPGRALARLVGTGRAGLLHALRQPATSTELAARLQQSLGTVGGHLAVLRDAGLVVGTRVGRRVVYRRTERGELLVGDAEPDPGDAADGLNPAPAGENGMSATDPSG</sequence>
<dbReference type="RefSeq" id="WP_344578583.1">
    <property type="nucleotide sequence ID" value="NZ_BAAARK010000014.1"/>
</dbReference>
<dbReference type="SUPFAM" id="SSF46785">
    <property type="entry name" value="Winged helix' DNA-binding domain"/>
    <property type="match status" value="1"/>
</dbReference>
<comment type="caution">
    <text evidence="6">The sequence shown here is derived from an EMBL/GenBank/DDBJ whole genome shotgun (WGS) entry which is preliminary data.</text>
</comment>
<dbReference type="InterPro" id="IPR036390">
    <property type="entry name" value="WH_DNA-bd_sf"/>
</dbReference>
<feature type="domain" description="HTH arsR-type" evidence="5">
    <location>
        <begin position="262"/>
        <end position="337"/>
    </location>
</feature>
<evidence type="ECO:0000256" key="3">
    <source>
        <dbReference type="ARBA" id="ARBA00023163"/>
    </source>
</evidence>
<organism evidence="6 7">
    <name type="scientific">Streptomyces lunalinharesii</name>
    <dbReference type="NCBI Taxonomy" id="333384"/>
    <lineage>
        <taxon>Bacteria</taxon>
        <taxon>Bacillati</taxon>
        <taxon>Actinomycetota</taxon>
        <taxon>Actinomycetes</taxon>
        <taxon>Kitasatosporales</taxon>
        <taxon>Streptomycetaceae</taxon>
        <taxon>Streptomyces</taxon>
    </lineage>
</organism>
<gene>
    <name evidence="6" type="ORF">GCM10009864_43860</name>
</gene>
<keyword evidence="1" id="KW-0805">Transcription regulation</keyword>
<dbReference type="InterPro" id="IPR051011">
    <property type="entry name" value="Metal_resp_trans_reg"/>
</dbReference>
<evidence type="ECO:0000259" key="5">
    <source>
        <dbReference type="SMART" id="SM00418"/>
    </source>
</evidence>
<name>A0ABN3S6P3_9ACTN</name>
<protein>
    <submittedName>
        <fullName evidence="6">DUF5937 family protein</fullName>
    </submittedName>
</protein>
<dbReference type="InterPro" id="IPR036388">
    <property type="entry name" value="WH-like_DNA-bd_sf"/>
</dbReference>
<dbReference type="InterPro" id="IPR011991">
    <property type="entry name" value="ArsR-like_HTH"/>
</dbReference>
<dbReference type="PANTHER" id="PTHR43132">
    <property type="entry name" value="ARSENICAL RESISTANCE OPERON REPRESSOR ARSR-RELATED"/>
    <property type="match status" value="1"/>
</dbReference>
<evidence type="ECO:0000256" key="4">
    <source>
        <dbReference type="SAM" id="MobiDB-lite"/>
    </source>
</evidence>
<reference evidence="6 7" key="1">
    <citation type="journal article" date="2019" name="Int. J. Syst. Evol. Microbiol.">
        <title>The Global Catalogue of Microorganisms (GCM) 10K type strain sequencing project: providing services to taxonomists for standard genome sequencing and annotation.</title>
        <authorList>
            <consortium name="The Broad Institute Genomics Platform"/>
            <consortium name="The Broad Institute Genome Sequencing Center for Infectious Disease"/>
            <person name="Wu L."/>
            <person name="Ma J."/>
        </authorList>
    </citation>
    <scope>NUCLEOTIDE SEQUENCE [LARGE SCALE GENOMIC DNA]</scope>
    <source>
        <strain evidence="6 7">JCM 16374</strain>
    </source>
</reference>
<dbReference type="Pfam" id="PF12840">
    <property type="entry name" value="HTH_20"/>
    <property type="match status" value="1"/>
</dbReference>
<keyword evidence="2" id="KW-0238">DNA-binding</keyword>
<dbReference type="EMBL" id="BAAARK010000014">
    <property type="protein sequence ID" value="GAA2669218.1"/>
    <property type="molecule type" value="Genomic_DNA"/>
</dbReference>
<dbReference type="PANTHER" id="PTHR43132:SF6">
    <property type="entry name" value="HTH-TYPE TRANSCRIPTIONAL REPRESSOR CZRA"/>
    <property type="match status" value="1"/>
</dbReference>
<proteinExistence type="predicted"/>
<dbReference type="Proteomes" id="UP001500994">
    <property type="component" value="Unassembled WGS sequence"/>
</dbReference>
<accession>A0ABN3S6P3</accession>
<feature type="region of interest" description="Disordered" evidence="4">
    <location>
        <begin position="333"/>
        <end position="364"/>
    </location>
</feature>
<dbReference type="InterPro" id="IPR001845">
    <property type="entry name" value="HTH_ArsR_DNA-bd_dom"/>
</dbReference>
<evidence type="ECO:0000256" key="2">
    <source>
        <dbReference type="ARBA" id="ARBA00023125"/>
    </source>
</evidence>
<dbReference type="Gene3D" id="1.10.10.10">
    <property type="entry name" value="Winged helix-like DNA-binding domain superfamily/Winged helix DNA-binding domain"/>
    <property type="match status" value="1"/>
</dbReference>
<keyword evidence="7" id="KW-1185">Reference proteome</keyword>
<dbReference type="SMART" id="SM00418">
    <property type="entry name" value="HTH_ARSR"/>
    <property type="match status" value="1"/>
</dbReference>
<evidence type="ECO:0000313" key="7">
    <source>
        <dbReference type="Proteomes" id="UP001500994"/>
    </source>
</evidence>
<keyword evidence="3" id="KW-0804">Transcription</keyword>